<keyword evidence="6" id="KW-1185">Reference proteome</keyword>
<dbReference type="PANTHER" id="PTHR35385:SF2">
    <property type="entry name" value="PROTEIN B, PUTATIVE-RELATED"/>
    <property type="match status" value="1"/>
</dbReference>
<evidence type="ECO:0000313" key="5">
    <source>
        <dbReference type="EMBL" id="KAK3927054.1"/>
    </source>
</evidence>
<feature type="domain" description="SWIM-type" evidence="4">
    <location>
        <begin position="1128"/>
        <end position="1159"/>
    </location>
</feature>
<feature type="region of interest" description="Disordered" evidence="2">
    <location>
        <begin position="501"/>
        <end position="520"/>
    </location>
</feature>
<keyword evidence="1" id="KW-0479">Metal-binding</keyword>
<feature type="compositionally biased region" description="Low complexity" evidence="2">
    <location>
        <begin position="459"/>
        <end position="476"/>
    </location>
</feature>
<evidence type="ECO:0000256" key="3">
    <source>
        <dbReference type="SAM" id="SignalP"/>
    </source>
</evidence>
<evidence type="ECO:0000259" key="4">
    <source>
        <dbReference type="PROSITE" id="PS50966"/>
    </source>
</evidence>
<evidence type="ECO:0000313" key="6">
    <source>
        <dbReference type="Proteomes" id="UP001219518"/>
    </source>
</evidence>
<dbReference type="PROSITE" id="PS50966">
    <property type="entry name" value="ZF_SWIM"/>
    <property type="match status" value="1"/>
</dbReference>
<protein>
    <submittedName>
        <fullName evidence="5">PKS-NRPS hybrid synthetase</fullName>
    </submittedName>
</protein>
<reference evidence="5" key="1">
    <citation type="submission" date="2021-07" db="EMBL/GenBank/DDBJ databases">
        <authorList>
            <person name="Catto M.A."/>
            <person name="Jacobson A."/>
            <person name="Kennedy G."/>
            <person name="Labadie P."/>
            <person name="Hunt B.G."/>
            <person name="Srinivasan R."/>
        </authorList>
    </citation>
    <scope>NUCLEOTIDE SEQUENCE</scope>
    <source>
        <strain evidence="5">PL_HMW_Pooled</strain>
        <tissue evidence="5">Head</tissue>
    </source>
</reference>
<dbReference type="PANTHER" id="PTHR35385">
    <property type="entry name" value="PROTEIN B, PUTATIVE-RELATED-RELATED"/>
    <property type="match status" value="1"/>
</dbReference>
<dbReference type="EMBL" id="JAHWGI010001278">
    <property type="protein sequence ID" value="KAK3927054.1"/>
    <property type="molecule type" value="Genomic_DNA"/>
</dbReference>
<keyword evidence="1" id="KW-0862">Zinc</keyword>
<comment type="caution">
    <text evidence="5">The sequence shown here is derived from an EMBL/GenBank/DDBJ whole genome shotgun (WGS) entry which is preliminary data.</text>
</comment>
<dbReference type="InterPro" id="IPR007527">
    <property type="entry name" value="Znf_SWIM"/>
</dbReference>
<feature type="compositionally biased region" description="Low complexity" evidence="2">
    <location>
        <begin position="387"/>
        <end position="404"/>
    </location>
</feature>
<accession>A0AAE1HT95</accession>
<reference evidence="5" key="2">
    <citation type="journal article" date="2023" name="BMC Genomics">
        <title>Pest status, molecular evolution, and epigenetic factors derived from the genome assembly of Frankliniella fusca, a thysanopteran phytovirus vector.</title>
        <authorList>
            <person name="Catto M.A."/>
            <person name="Labadie P.E."/>
            <person name="Jacobson A.L."/>
            <person name="Kennedy G.G."/>
            <person name="Srinivasan R."/>
            <person name="Hunt B.G."/>
        </authorList>
    </citation>
    <scope>NUCLEOTIDE SEQUENCE</scope>
    <source>
        <strain evidence="5">PL_HMW_Pooled</strain>
    </source>
</reference>
<gene>
    <name evidence="5" type="ORF">KUF71_015360</name>
</gene>
<evidence type="ECO:0000256" key="1">
    <source>
        <dbReference type="PROSITE-ProRule" id="PRU00325"/>
    </source>
</evidence>
<feature type="region of interest" description="Disordered" evidence="2">
    <location>
        <begin position="1320"/>
        <end position="1342"/>
    </location>
</feature>
<name>A0AAE1HT95_9NEOP</name>
<proteinExistence type="predicted"/>
<keyword evidence="1" id="KW-0863">Zinc-finger</keyword>
<keyword evidence="3" id="KW-0732">Signal</keyword>
<sequence length="1387" mass="156099">MIRITLVAALAVVALSGSAFAGLEGEVQNKFIVTYNVVPDPFGLFAFYTMPRTTKEAEKSHFSQVAERSEDKTTVWCRKGDHRVCVLFDQQGSVAGIQLSVETKELDKSGAPLNIVAIPEWRKETLLGKEVYANTVFFVSKDTLLSGGRPLDSDTLTAPDGIYLLQTDANGNEISRLRVSTEQKDAEAAGFNEQNCFIGMGKHYFQGLSKESKCENHRPFFTLYGPKTQKMNGFGFTQFGKPSQGRGWFETPPALAVRAIAPHSPDCLYDWLHDYGLDNKLRVPLKVIQLNTASQAQFSPIQNNVVFSKCTPTLKGTNSTFIIKTVTSPSQTLHHASFTRGNEENRLQNKHQGQTQSKSLPYNLSFAKATLNESGSRIISIDPTHLSSSSTKTVSETVTSPSPVLHHASSTRGNEENRLQNKHQGQTQSKSLPNNLSFAKATLNESGSRIISIDPTHLSSSSTKTVSETVTSPSPVLHHASSTRGNEEIRSKKLQSQSNPAYVQAHGPHPPLVSRQPVPKRKTKLSLSKIVQKSILSDPAATISSDTLQPQISATQISSVEEIPLLSPYDLRKAFEATLPPEYEHHIISLDQAHPYRNADIDQSGMYVVTLRVNLRSKEEALQWLADYQMSSFTDWRVRRTFQENTPCLIFKKGFRCHNNTLAQYRKDTKQCRYKHTLCEASLMITVKNFEMKRSSDKLLKEAPCEITINNFHNHPLAIADSLRLRRPTKEVVETFRNLFSAGHSPSSAHRTFTYDIQVKHGEDFFKVLADGSQCPTKQWCYHLYYNMFKENYGSPTGELMLQSLEKAVKKYNSECGSVCAAFQKLGDETIIALCSPLMKRVHYFLKASGEIAFLDAGGGLDRQNNRVFPLLAPSVAGALPLGLVIVSSESEVTITAGLKLLMSLVPPEGFYGRGIKGPAIFMTDDCTAERNALMNIFPDAILLLCLFHILQAFWRYVTDSKHKVNTKDQMYVFELFKEWCYIECEEKFIEFHSDLQQNSQICQYSIVMKHIDDLFDRREEWALCYRSDLLTRGNNTNNYAESSILQLKDSILDRVRAYSLVQLFDFMTTRLELYFERRISVVLNNRKENYYSSKHFIRPEKIIDLVCFQTTFTNFYLVKNLTKKTEYVVDMNLELCGCPIGRNGQACKHQLAVVKQFQLSSSQIIPFHDEEAKLILHRIMSTVEPPSGWYGSLKAGPALVTLGNVVDSNESIDIQDEFGSSETTFTMQPSSAAGNTNFDQAVNDQLKKWSEVSEYVANGLKKHPEVFLSALQKFHMSFERAKSQSENAVLSAFHNFNRAQKHKPVRNRGNIGVNRSSVDRRKTKIGGRRCQQTGRPSKKAFTAEHGYTAQAKKSAWDRGAPQKRAALPHNLTQRVEMTAWKKRKTV</sequence>
<feature type="chain" id="PRO_5041960328" evidence="3">
    <location>
        <begin position="22"/>
        <end position="1387"/>
    </location>
</feature>
<feature type="compositionally biased region" description="Polar residues" evidence="2">
    <location>
        <begin position="422"/>
        <end position="434"/>
    </location>
</feature>
<feature type="region of interest" description="Disordered" evidence="2">
    <location>
        <begin position="381"/>
        <end position="434"/>
    </location>
</feature>
<organism evidence="5 6">
    <name type="scientific">Frankliniella fusca</name>
    <dbReference type="NCBI Taxonomy" id="407009"/>
    <lineage>
        <taxon>Eukaryota</taxon>
        <taxon>Metazoa</taxon>
        <taxon>Ecdysozoa</taxon>
        <taxon>Arthropoda</taxon>
        <taxon>Hexapoda</taxon>
        <taxon>Insecta</taxon>
        <taxon>Pterygota</taxon>
        <taxon>Neoptera</taxon>
        <taxon>Paraneoptera</taxon>
        <taxon>Thysanoptera</taxon>
        <taxon>Terebrantia</taxon>
        <taxon>Thripoidea</taxon>
        <taxon>Thripidae</taxon>
        <taxon>Frankliniella</taxon>
    </lineage>
</organism>
<feature type="region of interest" description="Disordered" evidence="2">
    <location>
        <begin position="454"/>
        <end position="486"/>
    </location>
</feature>
<dbReference type="GO" id="GO:0008270">
    <property type="term" value="F:zinc ion binding"/>
    <property type="evidence" value="ECO:0007669"/>
    <property type="project" value="UniProtKB-KW"/>
</dbReference>
<feature type="signal peptide" evidence="3">
    <location>
        <begin position="1"/>
        <end position="21"/>
    </location>
</feature>
<dbReference type="Proteomes" id="UP001219518">
    <property type="component" value="Unassembled WGS sequence"/>
</dbReference>
<evidence type="ECO:0000256" key="2">
    <source>
        <dbReference type="SAM" id="MobiDB-lite"/>
    </source>
</evidence>